<gene>
    <name evidence="2" type="ORF">EVAR_30538_1</name>
</gene>
<reference evidence="2 3" key="1">
    <citation type="journal article" date="2019" name="Commun. Biol.">
        <title>The bagworm genome reveals a unique fibroin gene that provides high tensile strength.</title>
        <authorList>
            <person name="Kono N."/>
            <person name="Nakamura H."/>
            <person name="Ohtoshi R."/>
            <person name="Tomita M."/>
            <person name="Numata K."/>
            <person name="Arakawa K."/>
        </authorList>
    </citation>
    <scope>NUCLEOTIDE SEQUENCE [LARGE SCALE GENOMIC DNA]</scope>
</reference>
<name>A0A4C1VPL5_EUMVA</name>
<dbReference type="EMBL" id="BGZK01000382">
    <property type="protein sequence ID" value="GBP40480.1"/>
    <property type="molecule type" value="Genomic_DNA"/>
</dbReference>
<sequence length="140" mass="16256">MKFLGNVRHPRRRGRRGESQRGLIATERKKEERERELFTARQIPFLFPRVKISLLTLRVFYAARASVYFYGSRRKREIIICVAGHSSLLSVARSEAGTRSEGFRSATFRSVHFLAPSAEDVCPNWATTRRNIRVMSVREK</sequence>
<organism evidence="2 3">
    <name type="scientific">Eumeta variegata</name>
    <name type="common">Bagworm moth</name>
    <name type="synonym">Eumeta japonica</name>
    <dbReference type="NCBI Taxonomy" id="151549"/>
    <lineage>
        <taxon>Eukaryota</taxon>
        <taxon>Metazoa</taxon>
        <taxon>Ecdysozoa</taxon>
        <taxon>Arthropoda</taxon>
        <taxon>Hexapoda</taxon>
        <taxon>Insecta</taxon>
        <taxon>Pterygota</taxon>
        <taxon>Neoptera</taxon>
        <taxon>Endopterygota</taxon>
        <taxon>Lepidoptera</taxon>
        <taxon>Glossata</taxon>
        <taxon>Ditrysia</taxon>
        <taxon>Tineoidea</taxon>
        <taxon>Psychidae</taxon>
        <taxon>Oiketicinae</taxon>
        <taxon>Eumeta</taxon>
    </lineage>
</organism>
<evidence type="ECO:0000256" key="1">
    <source>
        <dbReference type="SAM" id="MobiDB-lite"/>
    </source>
</evidence>
<dbReference type="AlphaFoldDB" id="A0A4C1VPL5"/>
<comment type="caution">
    <text evidence="2">The sequence shown here is derived from an EMBL/GenBank/DDBJ whole genome shotgun (WGS) entry which is preliminary data.</text>
</comment>
<evidence type="ECO:0000313" key="3">
    <source>
        <dbReference type="Proteomes" id="UP000299102"/>
    </source>
</evidence>
<feature type="region of interest" description="Disordered" evidence="1">
    <location>
        <begin position="1"/>
        <end position="26"/>
    </location>
</feature>
<evidence type="ECO:0000313" key="2">
    <source>
        <dbReference type="EMBL" id="GBP40480.1"/>
    </source>
</evidence>
<dbReference type="Proteomes" id="UP000299102">
    <property type="component" value="Unassembled WGS sequence"/>
</dbReference>
<proteinExistence type="predicted"/>
<protein>
    <submittedName>
        <fullName evidence="2">Uncharacterized protein</fullName>
    </submittedName>
</protein>
<keyword evidence="3" id="KW-1185">Reference proteome</keyword>
<accession>A0A4C1VPL5</accession>